<sequence length="183" mass="20771">MAGATAWKQLKHLRHRDLLLGTLLRAFERDQMECRVLQSEAFRPHLTRWAELLVARGASGAQANPQEVPAEILEGAKQSSAEVRWLLRRLSGDRHHRGLPHFPSTLLQRGPQYPFQPFELTYLRSVVGGIRGTELVQKLDLPEPTDEAKARAEEVHRGAPVRDLWAEGCLDDDDHRDPSKPPR</sequence>
<evidence type="ECO:0000313" key="3">
    <source>
        <dbReference type="Proteomes" id="UP000649617"/>
    </source>
</evidence>
<keyword evidence="3" id="KW-1185">Reference proteome</keyword>
<gene>
    <name evidence="2" type="primary">SBNO1</name>
    <name evidence="2" type="ORF">SPIL2461_LOCUS23047</name>
</gene>
<accession>A0A812YIF0</accession>
<evidence type="ECO:0000313" key="2">
    <source>
        <dbReference type="EMBL" id="CAE7777506.1"/>
    </source>
</evidence>
<name>A0A812YIF0_SYMPI</name>
<reference evidence="2" key="1">
    <citation type="submission" date="2021-02" db="EMBL/GenBank/DDBJ databases">
        <authorList>
            <person name="Dougan E. K."/>
            <person name="Rhodes N."/>
            <person name="Thang M."/>
            <person name="Chan C."/>
        </authorList>
    </citation>
    <scope>NUCLEOTIDE SEQUENCE</scope>
</reference>
<comment type="caution">
    <text evidence="2">The sequence shown here is derived from an EMBL/GenBank/DDBJ whole genome shotgun (WGS) entry which is preliminary data.</text>
</comment>
<protein>
    <submittedName>
        <fullName evidence="2">SBNO1 protein</fullName>
    </submittedName>
</protein>
<dbReference type="AlphaFoldDB" id="A0A812YIF0"/>
<dbReference type="EMBL" id="CAJNIZ010047873">
    <property type="protein sequence ID" value="CAE7777506.1"/>
    <property type="molecule type" value="Genomic_DNA"/>
</dbReference>
<feature type="region of interest" description="Disordered" evidence="1">
    <location>
        <begin position="144"/>
        <end position="183"/>
    </location>
</feature>
<proteinExistence type="predicted"/>
<evidence type="ECO:0000256" key="1">
    <source>
        <dbReference type="SAM" id="MobiDB-lite"/>
    </source>
</evidence>
<feature type="compositionally biased region" description="Basic and acidic residues" evidence="1">
    <location>
        <begin position="173"/>
        <end position="183"/>
    </location>
</feature>
<organism evidence="2 3">
    <name type="scientific">Symbiodinium pilosum</name>
    <name type="common">Dinoflagellate</name>
    <dbReference type="NCBI Taxonomy" id="2952"/>
    <lineage>
        <taxon>Eukaryota</taxon>
        <taxon>Sar</taxon>
        <taxon>Alveolata</taxon>
        <taxon>Dinophyceae</taxon>
        <taxon>Suessiales</taxon>
        <taxon>Symbiodiniaceae</taxon>
        <taxon>Symbiodinium</taxon>
    </lineage>
</organism>
<feature type="compositionally biased region" description="Basic and acidic residues" evidence="1">
    <location>
        <begin position="146"/>
        <end position="157"/>
    </location>
</feature>
<dbReference type="OrthoDB" id="360649at2759"/>
<dbReference type="Proteomes" id="UP000649617">
    <property type="component" value="Unassembled WGS sequence"/>
</dbReference>